<dbReference type="GO" id="GO:0006352">
    <property type="term" value="P:DNA-templated transcription initiation"/>
    <property type="evidence" value="ECO:0007669"/>
    <property type="project" value="InterPro"/>
</dbReference>
<dbReference type="AlphaFoldDB" id="A0A1L5P012"/>
<dbReference type="Proteomes" id="UP000185109">
    <property type="component" value="Chromosome"/>
</dbReference>
<dbReference type="PROSITE" id="PS01063">
    <property type="entry name" value="SIGMA70_ECF"/>
    <property type="match status" value="1"/>
</dbReference>
<protein>
    <recommendedName>
        <fullName evidence="6">RNA polymerase sigma factor</fullName>
    </recommendedName>
</protein>
<evidence type="ECO:0000256" key="2">
    <source>
        <dbReference type="ARBA" id="ARBA00023015"/>
    </source>
</evidence>
<accession>A0A1L5P012</accession>
<dbReference type="InterPro" id="IPR013325">
    <property type="entry name" value="RNA_pol_sigma_r2"/>
</dbReference>
<dbReference type="GO" id="GO:0003677">
    <property type="term" value="F:DNA binding"/>
    <property type="evidence" value="ECO:0007669"/>
    <property type="project" value="UniProtKB-KW"/>
</dbReference>
<dbReference type="NCBIfam" id="NF008888">
    <property type="entry name" value="PRK11922.1"/>
    <property type="match status" value="1"/>
</dbReference>
<dbReference type="PANTHER" id="PTHR43133">
    <property type="entry name" value="RNA POLYMERASE ECF-TYPE SIGMA FACTO"/>
    <property type="match status" value="1"/>
</dbReference>
<evidence type="ECO:0000313" key="9">
    <source>
        <dbReference type="EMBL" id="APO73479.1"/>
    </source>
</evidence>
<dbReference type="Pfam" id="PF08281">
    <property type="entry name" value="Sigma70_r4_2"/>
    <property type="match status" value="1"/>
</dbReference>
<keyword evidence="4 6" id="KW-0238">DNA-binding</keyword>
<sequence length="237" mass="26102">MNPERSIPMPALQNVSLPAVAEEEARLVRRAAGGEVEAIRQIIRANNQRLYRLVRAVVRSNSDAEDVLQEAYLRAFASLDTFQGDSLLSTWLSRIALNSALMRLRAQKRLKRAGSEIGRSEAEIVQFPLASPAADPERVTAQRQLLHLVEEATDALPETFRLVFVARAIEGLSVEETAALLEIPAATVKTRLHRARKLIRTQLEAKIGPVLIDAFPFAGARCDRLTGAVVARLGLPQ</sequence>
<dbReference type="InterPro" id="IPR007627">
    <property type="entry name" value="RNA_pol_sigma70_r2"/>
</dbReference>
<evidence type="ECO:0000256" key="4">
    <source>
        <dbReference type="ARBA" id="ARBA00023125"/>
    </source>
</evidence>
<evidence type="ECO:0000313" key="10">
    <source>
        <dbReference type="Proteomes" id="UP000185109"/>
    </source>
</evidence>
<evidence type="ECO:0000259" key="7">
    <source>
        <dbReference type="Pfam" id="PF04542"/>
    </source>
</evidence>
<evidence type="ECO:0000256" key="1">
    <source>
        <dbReference type="ARBA" id="ARBA00010641"/>
    </source>
</evidence>
<dbReference type="EMBL" id="CP017241">
    <property type="protein sequence ID" value="APO73479.1"/>
    <property type="molecule type" value="Genomic_DNA"/>
</dbReference>
<dbReference type="SUPFAM" id="SSF88946">
    <property type="entry name" value="Sigma2 domain of RNA polymerase sigma factors"/>
    <property type="match status" value="1"/>
</dbReference>
<dbReference type="SUPFAM" id="SSF88659">
    <property type="entry name" value="Sigma3 and sigma4 domains of RNA polymerase sigma factors"/>
    <property type="match status" value="1"/>
</dbReference>
<comment type="similarity">
    <text evidence="1 6">Belongs to the sigma-70 factor family. ECF subfamily.</text>
</comment>
<evidence type="ECO:0000256" key="5">
    <source>
        <dbReference type="ARBA" id="ARBA00023163"/>
    </source>
</evidence>
<keyword evidence="5 6" id="KW-0804">Transcription</keyword>
<dbReference type="GO" id="GO:0016987">
    <property type="term" value="F:sigma factor activity"/>
    <property type="evidence" value="ECO:0007669"/>
    <property type="project" value="UniProtKB-KW"/>
</dbReference>
<dbReference type="InterPro" id="IPR013249">
    <property type="entry name" value="RNA_pol_sigma70_r4_t2"/>
</dbReference>
<dbReference type="CDD" id="cd06171">
    <property type="entry name" value="Sigma70_r4"/>
    <property type="match status" value="1"/>
</dbReference>
<dbReference type="InterPro" id="IPR039425">
    <property type="entry name" value="RNA_pol_sigma-70-like"/>
</dbReference>
<dbReference type="Pfam" id="PF04542">
    <property type="entry name" value="Sigma70_r2"/>
    <property type="match status" value="1"/>
</dbReference>
<feature type="domain" description="RNA polymerase sigma factor 70 region 4 type 2" evidence="8">
    <location>
        <begin position="148"/>
        <end position="198"/>
    </location>
</feature>
<evidence type="ECO:0000256" key="6">
    <source>
        <dbReference type="RuleBase" id="RU000716"/>
    </source>
</evidence>
<dbReference type="PANTHER" id="PTHR43133:SF51">
    <property type="entry name" value="RNA POLYMERASE SIGMA FACTOR"/>
    <property type="match status" value="1"/>
</dbReference>
<gene>
    <name evidence="9" type="ORF">AM571_CH00633</name>
</gene>
<keyword evidence="3 6" id="KW-0731">Sigma factor</keyword>
<dbReference type="InterPro" id="IPR014284">
    <property type="entry name" value="RNA_pol_sigma-70_dom"/>
</dbReference>
<dbReference type="Gene3D" id="1.10.10.10">
    <property type="entry name" value="Winged helix-like DNA-binding domain superfamily/Winged helix DNA-binding domain"/>
    <property type="match status" value="1"/>
</dbReference>
<proteinExistence type="inferred from homology"/>
<keyword evidence="2 6" id="KW-0805">Transcription regulation</keyword>
<dbReference type="Gene3D" id="1.10.1740.10">
    <property type="match status" value="1"/>
</dbReference>
<reference evidence="9 10" key="1">
    <citation type="submission" date="2016-09" db="EMBL/GenBank/DDBJ databases">
        <title>The complete genome sequences of Rhizobium gallicum, symbiovars gallicum and phaseoli, symbionts associated to common bean (Phaseolus vulgaris).</title>
        <authorList>
            <person name="Bustos P."/>
            <person name="Santamaria R.I."/>
            <person name="Perez-Carrascal O.M."/>
            <person name="Juarez S."/>
            <person name="Lozano L."/>
            <person name="Martinez-Flores I."/>
            <person name="Martinez-Romero E."/>
            <person name="Cevallos M."/>
            <person name="Romero D."/>
            <person name="Davila G."/>
            <person name="Gonzalez V."/>
        </authorList>
    </citation>
    <scope>NUCLEOTIDE SEQUENCE [LARGE SCALE GENOMIC DNA]</scope>
    <source>
        <strain evidence="9 10">8C-3</strain>
    </source>
</reference>
<organism evidence="9 10">
    <name type="scientific">Rhizobium etli 8C-3</name>
    <dbReference type="NCBI Taxonomy" id="538025"/>
    <lineage>
        <taxon>Bacteria</taxon>
        <taxon>Pseudomonadati</taxon>
        <taxon>Pseudomonadota</taxon>
        <taxon>Alphaproteobacteria</taxon>
        <taxon>Hyphomicrobiales</taxon>
        <taxon>Rhizobiaceae</taxon>
        <taxon>Rhizobium/Agrobacterium group</taxon>
        <taxon>Rhizobium</taxon>
    </lineage>
</organism>
<evidence type="ECO:0000256" key="3">
    <source>
        <dbReference type="ARBA" id="ARBA00023082"/>
    </source>
</evidence>
<dbReference type="InterPro" id="IPR036388">
    <property type="entry name" value="WH-like_DNA-bd_sf"/>
</dbReference>
<dbReference type="InterPro" id="IPR013324">
    <property type="entry name" value="RNA_pol_sigma_r3/r4-like"/>
</dbReference>
<evidence type="ECO:0000259" key="8">
    <source>
        <dbReference type="Pfam" id="PF08281"/>
    </source>
</evidence>
<dbReference type="NCBIfam" id="TIGR02937">
    <property type="entry name" value="sigma70-ECF"/>
    <property type="match status" value="1"/>
</dbReference>
<dbReference type="InterPro" id="IPR000838">
    <property type="entry name" value="RNA_pol_sigma70_ECF_CS"/>
</dbReference>
<name>A0A1L5P012_RHIET</name>
<feature type="domain" description="RNA polymerase sigma-70 region 2" evidence="7">
    <location>
        <begin position="43"/>
        <end position="109"/>
    </location>
</feature>